<dbReference type="GeneID" id="18832520"/>
<sequence>MAGFRIPTVKPPNKNGRSSSHKDIWPPYQWLGYSDITNFSTTAASEITSTSTIFTIQAGPMKFNATFFTPVEPNDYGRQSIPFTYLFVDGFVADDGNPHSIQLYSDITGGQLNPHWMAGRATMDYLRPMVRQDEKAMREVIGRLQ</sequence>
<dbReference type="AlphaFoldDB" id="K5WP60"/>
<dbReference type="InterPro" id="IPR033433">
    <property type="entry name" value="GtaA_N"/>
</dbReference>
<name>K5WP60_AGABU</name>
<evidence type="ECO:0000313" key="4">
    <source>
        <dbReference type="Proteomes" id="UP000008493"/>
    </source>
</evidence>
<dbReference type="STRING" id="597362.K5WP60"/>
<evidence type="ECO:0000256" key="1">
    <source>
        <dbReference type="SAM" id="MobiDB-lite"/>
    </source>
</evidence>
<organism evidence="3 4">
    <name type="scientific">Agaricus bisporus var. burnettii (strain JB137-S8 / ATCC MYA-4627 / FGSC 10392)</name>
    <name type="common">White button mushroom</name>
    <dbReference type="NCBI Taxonomy" id="597362"/>
    <lineage>
        <taxon>Eukaryota</taxon>
        <taxon>Fungi</taxon>
        <taxon>Dikarya</taxon>
        <taxon>Basidiomycota</taxon>
        <taxon>Agaricomycotina</taxon>
        <taxon>Agaricomycetes</taxon>
        <taxon>Agaricomycetidae</taxon>
        <taxon>Agaricales</taxon>
        <taxon>Agaricineae</taxon>
        <taxon>Agaricaceae</taxon>
        <taxon>Agaricus</taxon>
    </lineage>
</organism>
<feature type="domain" description="Glutaminase A N-terminal" evidence="2">
    <location>
        <begin position="50"/>
        <end position="109"/>
    </location>
</feature>
<dbReference type="KEGG" id="abp:AGABI1DRAFT93734"/>
<dbReference type="Proteomes" id="UP000008493">
    <property type="component" value="Unassembled WGS sequence"/>
</dbReference>
<accession>K5WP60</accession>
<dbReference type="EMBL" id="JH971398">
    <property type="protein sequence ID" value="EKM77081.1"/>
    <property type="molecule type" value="Genomic_DNA"/>
</dbReference>
<evidence type="ECO:0000259" key="2">
    <source>
        <dbReference type="Pfam" id="PF17168"/>
    </source>
</evidence>
<proteinExistence type="predicted"/>
<dbReference type="RefSeq" id="XP_007332372.1">
    <property type="nucleotide sequence ID" value="XM_007332310.1"/>
</dbReference>
<reference evidence="4" key="1">
    <citation type="journal article" date="2012" name="Proc. Natl. Acad. Sci. U.S.A.">
        <title>Genome sequence of the button mushroom Agaricus bisporus reveals mechanisms governing adaptation to a humic-rich ecological niche.</title>
        <authorList>
            <person name="Morin E."/>
            <person name="Kohler A."/>
            <person name="Baker A.R."/>
            <person name="Foulongne-Oriol M."/>
            <person name="Lombard V."/>
            <person name="Nagy L.G."/>
            <person name="Ohm R.A."/>
            <person name="Patyshakuliyeva A."/>
            <person name="Brun A."/>
            <person name="Aerts A.L."/>
            <person name="Bailey A.M."/>
            <person name="Billette C."/>
            <person name="Coutinho P.M."/>
            <person name="Deakin G."/>
            <person name="Doddapaneni H."/>
            <person name="Floudas D."/>
            <person name="Grimwood J."/>
            <person name="Hilden K."/>
            <person name="Kuees U."/>
            <person name="LaButti K.M."/>
            <person name="Lapidus A."/>
            <person name="Lindquist E.A."/>
            <person name="Lucas S.M."/>
            <person name="Murat C."/>
            <person name="Riley R.W."/>
            <person name="Salamov A.A."/>
            <person name="Schmutz J."/>
            <person name="Subramanian V."/>
            <person name="Woesten H.A.B."/>
            <person name="Xu J."/>
            <person name="Eastwood D.C."/>
            <person name="Foster G.D."/>
            <person name="Sonnenberg A.S."/>
            <person name="Cullen D."/>
            <person name="de Vries R.P."/>
            <person name="Lundell T."/>
            <person name="Hibbett D.S."/>
            <person name="Henrissat B."/>
            <person name="Burton K.S."/>
            <person name="Kerrigan R.W."/>
            <person name="Challen M.P."/>
            <person name="Grigoriev I.V."/>
            <person name="Martin F."/>
        </authorList>
    </citation>
    <scope>NUCLEOTIDE SEQUENCE [LARGE SCALE GENOMIC DNA]</scope>
    <source>
        <strain evidence="4">JB137-S8 / ATCC MYA-4627 / FGSC 10392</strain>
    </source>
</reference>
<gene>
    <name evidence="3" type="ORF">AGABI1DRAFT_93734</name>
</gene>
<dbReference type="InParanoid" id="K5WP60"/>
<keyword evidence="4" id="KW-1185">Reference proteome</keyword>
<evidence type="ECO:0000313" key="3">
    <source>
        <dbReference type="EMBL" id="EKM77081.1"/>
    </source>
</evidence>
<protein>
    <recommendedName>
        <fullName evidence="2">Glutaminase A N-terminal domain-containing protein</fullName>
    </recommendedName>
</protein>
<feature type="region of interest" description="Disordered" evidence="1">
    <location>
        <begin position="1"/>
        <end position="21"/>
    </location>
</feature>
<dbReference type="OrthoDB" id="3918848at2759"/>
<dbReference type="Pfam" id="PF17168">
    <property type="entry name" value="DUF5127"/>
    <property type="match status" value="1"/>
</dbReference>
<dbReference type="HOGENOM" id="CLU_1786321_0_0_1"/>